<evidence type="ECO:0000313" key="2">
    <source>
        <dbReference type="EMBL" id="KAL0272868.1"/>
    </source>
</evidence>
<dbReference type="AlphaFoldDB" id="A0AAW2HU59"/>
<protein>
    <submittedName>
        <fullName evidence="2">Uncharacterized protein</fullName>
    </submittedName>
</protein>
<feature type="signal peptide" evidence="1">
    <location>
        <begin position="1"/>
        <end position="15"/>
    </location>
</feature>
<feature type="chain" id="PRO_5043542458" evidence="1">
    <location>
        <begin position="16"/>
        <end position="204"/>
    </location>
</feature>
<keyword evidence="1" id="KW-0732">Signal</keyword>
<evidence type="ECO:0000256" key="1">
    <source>
        <dbReference type="SAM" id="SignalP"/>
    </source>
</evidence>
<sequence>MALFIYVLWLGEVAVRPIRLLDRMCPLEISVLGEFAMYTGEEMSRSKVKVISIFGTLRRVRPLAGSRRNDDWTDVRRCLQLGQGRSAPDTADRSDELGRAAANHNFRRVDYRGEDGHPCTPPERTWISRRKKRTVSLQPPTIQQRCRLSVRPNVYTKFRRSLPPWYQPLPTAATGSGELVRAAANRNFHRVDCIFRASKGWFRG</sequence>
<dbReference type="EMBL" id="JARGDH010000003">
    <property type="protein sequence ID" value="KAL0272868.1"/>
    <property type="molecule type" value="Genomic_DNA"/>
</dbReference>
<gene>
    <name evidence="2" type="ORF">PYX00_005691</name>
</gene>
<organism evidence="2">
    <name type="scientific">Menopon gallinae</name>
    <name type="common">poultry shaft louse</name>
    <dbReference type="NCBI Taxonomy" id="328185"/>
    <lineage>
        <taxon>Eukaryota</taxon>
        <taxon>Metazoa</taxon>
        <taxon>Ecdysozoa</taxon>
        <taxon>Arthropoda</taxon>
        <taxon>Hexapoda</taxon>
        <taxon>Insecta</taxon>
        <taxon>Pterygota</taxon>
        <taxon>Neoptera</taxon>
        <taxon>Paraneoptera</taxon>
        <taxon>Psocodea</taxon>
        <taxon>Troctomorpha</taxon>
        <taxon>Phthiraptera</taxon>
        <taxon>Amblycera</taxon>
        <taxon>Menoponidae</taxon>
        <taxon>Menopon</taxon>
    </lineage>
</organism>
<name>A0AAW2HU59_9NEOP</name>
<proteinExistence type="predicted"/>
<comment type="caution">
    <text evidence="2">The sequence shown here is derived from an EMBL/GenBank/DDBJ whole genome shotgun (WGS) entry which is preliminary data.</text>
</comment>
<accession>A0AAW2HU59</accession>
<reference evidence="2" key="1">
    <citation type="journal article" date="2024" name="Gigascience">
        <title>Chromosome-level genome of the poultry shaft louse Menopon gallinae provides insight into the host-switching and adaptive evolution of parasitic lice.</title>
        <authorList>
            <person name="Xu Y."/>
            <person name="Ma L."/>
            <person name="Liu S."/>
            <person name="Liang Y."/>
            <person name="Liu Q."/>
            <person name="He Z."/>
            <person name="Tian L."/>
            <person name="Duan Y."/>
            <person name="Cai W."/>
            <person name="Li H."/>
            <person name="Song F."/>
        </authorList>
    </citation>
    <scope>NUCLEOTIDE SEQUENCE</scope>
    <source>
        <strain evidence="2">Cailab_2023a</strain>
    </source>
</reference>